<keyword evidence="5" id="KW-1185">Reference proteome</keyword>
<keyword evidence="2" id="KW-0812">Transmembrane</keyword>
<gene>
    <name evidence="4" type="ORF">ABID14_000960</name>
</gene>
<reference evidence="4 5" key="1">
    <citation type="submission" date="2024-06" db="EMBL/GenBank/DDBJ databases">
        <title>Genomic Encyclopedia of Type Strains, Phase IV (KMG-IV): sequencing the most valuable type-strain genomes for metagenomic binning, comparative biology and taxonomic classification.</title>
        <authorList>
            <person name="Goeker M."/>
        </authorList>
    </citation>
    <scope>NUCLEOTIDE SEQUENCE [LARGE SCALE GENOMIC DNA]</scope>
    <source>
        <strain evidence="4 5">DSM 21460</strain>
    </source>
</reference>
<sequence>MKFKEFGLLNFGKFDNNIISFSSGINVIFGENEFGKSTIANFIDGIFYGFSRDSLKRRIRDELFDKCRPWKSSSYDGYIEIEINNETYRITKNFETDDLSILNKSTGLDLSHLPELNKYSRVDQPGALLFDINRKIFKSTVFIGQMMSIPEDDASSDLKKRINNFATSLDEKINLNKVVEKMNNDINSFGTGKRKSSLIGSTTVKIDRLNREKTSYILDKENYDKNIEILKIQKEELKSLQKKYRGRRSFDILELEKQIENLENEKNKTIQNLNMEDFQEAIEINRDLRSKSNRLDDLLSFDKIQNADREFDTDVEKDIKEFKKAKYEISKLNIFNYSKEMEFISVDMRNTQSKINFYILKIILGIILGLGIIGLSIFFNKVFYSLISVLFFAYSYFRYVKYNINKDLYNRLDLKLKELKKLSIEKTGIKREYDVFFDDLMKKYSTNSVEELEDIFEKANMDNLKLRSQMEYNLVIQNKNEKEKILLEKSIQEEEKKLKVILDKYNVANISKLRELFFSIKDDRNEIFIAKKKDELKKLKDNFTVGEIYNRESLEELSKKIKDKLLEISNTSGKVSSLEASVERLRSIEESEMALEKQKSKLKNKRDTLIISRDKLLELVNKNRDNYLPKLKNNMEDILTKITDNKYEEIIIDKDFNIKVYDKVLNKYVDAENVSFGTIDQIYFAFRMAMAKIMTEDKLPIVLDGHFDSYDDTRLANTLEFLRDYEQVLIFTSSKREIEIMNDKNINYNLINLG</sequence>
<evidence type="ECO:0000256" key="1">
    <source>
        <dbReference type="SAM" id="Coils"/>
    </source>
</evidence>
<evidence type="ECO:0000256" key="2">
    <source>
        <dbReference type="SAM" id="Phobius"/>
    </source>
</evidence>
<feature type="coiled-coil region" evidence="1">
    <location>
        <begin position="206"/>
        <end position="279"/>
    </location>
</feature>
<proteinExistence type="predicted"/>
<dbReference type="RefSeq" id="WP_354367676.1">
    <property type="nucleotide sequence ID" value="NZ_JBEPMA010000004.1"/>
</dbReference>
<dbReference type="Pfam" id="PF13175">
    <property type="entry name" value="AAA_15"/>
    <property type="match status" value="1"/>
</dbReference>
<dbReference type="Gene3D" id="3.40.50.300">
    <property type="entry name" value="P-loop containing nucleotide triphosphate hydrolases"/>
    <property type="match status" value="2"/>
</dbReference>
<dbReference type="PANTHER" id="PTHR41259:SF1">
    <property type="entry name" value="DOUBLE-STRAND BREAK REPAIR RAD50 ATPASE, PUTATIVE-RELATED"/>
    <property type="match status" value="1"/>
</dbReference>
<organism evidence="4 5">
    <name type="scientific">Peptoniphilus olsenii</name>
    <dbReference type="NCBI Taxonomy" id="411570"/>
    <lineage>
        <taxon>Bacteria</taxon>
        <taxon>Bacillati</taxon>
        <taxon>Bacillota</taxon>
        <taxon>Tissierellia</taxon>
        <taxon>Tissierellales</taxon>
        <taxon>Peptoniphilaceae</taxon>
        <taxon>Peptoniphilus</taxon>
    </lineage>
</organism>
<evidence type="ECO:0000313" key="5">
    <source>
        <dbReference type="Proteomes" id="UP001549162"/>
    </source>
</evidence>
<comment type="caution">
    <text evidence="4">The sequence shown here is derived from an EMBL/GenBank/DDBJ whole genome shotgun (WGS) entry which is preliminary data.</text>
</comment>
<dbReference type="EMBL" id="JBEPMA010000004">
    <property type="protein sequence ID" value="MET3617331.1"/>
    <property type="molecule type" value="Genomic_DNA"/>
</dbReference>
<dbReference type="InterPro" id="IPR041685">
    <property type="entry name" value="AAA_GajA/Old/RecF-like"/>
</dbReference>
<feature type="domain" description="Endonuclease GajA/Old nuclease/RecF-like AAA" evidence="3">
    <location>
        <begin position="1"/>
        <end position="341"/>
    </location>
</feature>
<name>A0ABV2J994_9FIRM</name>
<dbReference type="InterPro" id="IPR027417">
    <property type="entry name" value="P-loop_NTPase"/>
</dbReference>
<keyword evidence="2" id="KW-0472">Membrane</keyword>
<accession>A0ABV2J994</accession>
<evidence type="ECO:0000259" key="3">
    <source>
        <dbReference type="Pfam" id="PF13175"/>
    </source>
</evidence>
<dbReference type="SUPFAM" id="SSF52540">
    <property type="entry name" value="P-loop containing nucleoside triphosphate hydrolases"/>
    <property type="match status" value="1"/>
</dbReference>
<dbReference type="PANTHER" id="PTHR41259">
    <property type="entry name" value="DOUBLE-STRAND BREAK REPAIR RAD50 ATPASE, PUTATIVE-RELATED"/>
    <property type="match status" value="1"/>
</dbReference>
<dbReference type="Proteomes" id="UP001549162">
    <property type="component" value="Unassembled WGS sequence"/>
</dbReference>
<keyword evidence="1" id="KW-0175">Coiled coil</keyword>
<evidence type="ECO:0000313" key="4">
    <source>
        <dbReference type="EMBL" id="MET3617331.1"/>
    </source>
</evidence>
<keyword evidence="2" id="KW-1133">Transmembrane helix</keyword>
<feature type="transmembrane region" description="Helical" evidence="2">
    <location>
        <begin position="358"/>
        <end position="377"/>
    </location>
</feature>
<feature type="transmembrane region" description="Helical" evidence="2">
    <location>
        <begin position="383"/>
        <end position="400"/>
    </location>
</feature>
<protein>
    <submittedName>
        <fullName evidence="4">Uncharacterized protein YhaN</fullName>
    </submittedName>
</protein>